<geneLocation type="plasmid" evidence="1 2">
    <name>pEA7_2</name>
</geneLocation>
<dbReference type="Proteomes" id="UP001219219">
    <property type="component" value="Plasmid pEA7_2"/>
</dbReference>
<organism evidence="1 2">
    <name type="scientific">Escherichia albertii</name>
    <dbReference type="NCBI Taxonomy" id="208962"/>
    <lineage>
        <taxon>Bacteria</taxon>
        <taxon>Pseudomonadati</taxon>
        <taxon>Pseudomonadota</taxon>
        <taxon>Gammaproteobacteria</taxon>
        <taxon>Enterobacterales</taxon>
        <taxon>Enterobacteriaceae</taxon>
        <taxon>Escherichia</taxon>
    </lineage>
</organism>
<name>A0AAX3MUY5_ESCAL</name>
<evidence type="ECO:0008006" key="3">
    <source>
        <dbReference type="Google" id="ProtNLM"/>
    </source>
</evidence>
<gene>
    <name evidence="1" type="ORF">PS049_26105</name>
</gene>
<dbReference type="EMBL" id="CP117564">
    <property type="protein sequence ID" value="WDB31954.1"/>
    <property type="molecule type" value="Genomic_DNA"/>
</dbReference>
<protein>
    <recommendedName>
        <fullName evidence="3">Fimbrial protein</fullName>
    </recommendedName>
</protein>
<dbReference type="AlphaFoldDB" id="A0AAX3MUY5"/>
<proteinExistence type="predicted"/>
<evidence type="ECO:0000313" key="2">
    <source>
        <dbReference type="Proteomes" id="UP001219219"/>
    </source>
</evidence>
<reference evidence="1" key="1">
    <citation type="submission" date="2023-02" db="EMBL/GenBank/DDBJ databases">
        <title>Escherichia albertii as a potential enteropathogen in the light of epidemiological and genomic studies.</title>
        <authorList>
            <person name="Leszczynska K."/>
            <person name="Swiecicka I."/>
            <person name="Daniluk T."/>
            <person name="Lebensztejn D."/>
            <person name="Chmielewska S."/>
            <person name="Leszczynska D."/>
            <person name="Gawor J."/>
            <person name="Kliber M."/>
        </authorList>
    </citation>
    <scope>NUCLEOTIDE SEQUENCE</scope>
    <source>
        <strain evidence="1">BIA_7</strain>
        <plasmid evidence="1">pEA7_2</plasmid>
    </source>
</reference>
<evidence type="ECO:0000313" key="1">
    <source>
        <dbReference type="EMBL" id="WDB31954.1"/>
    </source>
</evidence>
<dbReference type="RefSeq" id="WP_137650468.1">
    <property type="nucleotide sequence ID" value="NZ_BJCV01000073.1"/>
</dbReference>
<sequence length="154" mass="16847">MPLLFFVPVAVWAKELGTLRSEIIVNYSPPSCSITLYPSDIDLGSLSVGTKRHDSHSSNVTVDCPDERVLTKIKLSTSSPHINHDSIDMGRKGTGPYLYILENGRHVSVNGGHICQSSSGRVRHCRITPETVTKDNSAEGVMSTVIIFEIVHFA</sequence>
<keyword evidence="1" id="KW-0614">Plasmid</keyword>
<accession>A0AAX3MUY5</accession>